<feature type="transmembrane region" description="Helical" evidence="1">
    <location>
        <begin position="267"/>
        <end position="286"/>
    </location>
</feature>
<dbReference type="AlphaFoldDB" id="A0A1H3XPI4"/>
<protein>
    <submittedName>
        <fullName evidence="2">Uncharacterized membrane protein</fullName>
    </submittedName>
</protein>
<accession>A0A1H3XPI4</accession>
<dbReference type="PANTHER" id="PTHR40407:SF1">
    <property type="entry name" value="HEPARAN-ALPHA-GLUCOSAMINIDE N-ACETYLTRANSFERASE CATALYTIC DOMAIN-CONTAINING PROTEIN"/>
    <property type="match status" value="1"/>
</dbReference>
<keyword evidence="3" id="KW-1185">Reference proteome</keyword>
<dbReference type="OrthoDB" id="508112at2"/>
<dbReference type="STRING" id="425514.SAMN05443550_101665"/>
<feature type="transmembrane region" description="Helical" evidence="1">
    <location>
        <begin position="117"/>
        <end position="139"/>
    </location>
</feature>
<proteinExistence type="predicted"/>
<dbReference type="PANTHER" id="PTHR40407">
    <property type="entry name" value="MEMBRANE PROTEIN-LIKE PROTEIN"/>
    <property type="match status" value="1"/>
</dbReference>
<feature type="transmembrane region" description="Helical" evidence="1">
    <location>
        <begin position="146"/>
        <end position="168"/>
    </location>
</feature>
<feature type="transmembrane region" description="Helical" evidence="1">
    <location>
        <begin position="60"/>
        <end position="80"/>
    </location>
</feature>
<evidence type="ECO:0000256" key="1">
    <source>
        <dbReference type="SAM" id="Phobius"/>
    </source>
</evidence>
<organism evidence="2 3">
    <name type="scientific">Pedobacter hartonius</name>
    <dbReference type="NCBI Taxonomy" id="425514"/>
    <lineage>
        <taxon>Bacteria</taxon>
        <taxon>Pseudomonadati</taxon>
        <taxon>Bacteroidota</taxon>
        <taxon>Sphingobacteriia</taxon>
        <taxon>Sphingobacteriales</taxon>
        <taxon>Sphingobacteriaceae</taxon>
        <taxon>Pedobacter</taxon>
    </lineage>
</organism>
<dbReference type="RefSeq" id="WP_090555084.1">
    <property type="nucleotide sequence ID" value="NZ_FNRA01000001.1"/>
</dbReference>
<sequence length="383" mass="44009">MKDPAVKRKTKDSEQYSKELVLGILLTIAILDHTRLFFHYWNTNPGNLESTTPLLFFTRFISHFFAPTVFFITGTYLFIWSKAKSKRQVCYGLLRLALLLISTELVVNNFLWTFDPFYRTIGLFIIGALGLSIGLLAFLQFLPEKFLLVLSLLFLIAHHLLDGIPVTGKSPASVIWYILHQQKYIPSGEYLFIVNYTIIPWFALLSLGYTTGYLYRRKWLLATGIVLTCLFFILRGMNWYGDPKPWIRQETFTKTVLSFFSVTKYPASLDFICITLGPMFIVLHCIEGLQNKLTDFFVTFGSAPMFTYLLSTLVIHLAAMINMELTGGSWSALLITPDSYQQGNVLSDYGYPLGTVYLLWLLFLFMLYGCCKFYHSFSSKRTV</sequence>
<feature type="transmembrane region" description="Helical" evidence="1">
    <location>
        <begin position="219"/>
        <end position="237"/>
    </location>
</feature>
<name>A0A1H3XPI4_9SPHI</name>
<evidence type="ECO:0000313" key="3">
    <source>
        <dbReference type="Proteomes" id="UP000198850"/>
    </source>
</evidence>
<feature type="transmembrane region" description="Helical" evidence="1">
    <location>
        <begin position="188"/>
        <end position="207"/>
    </location>
</feature>
<dbReference type="Proteomes" id="UP000198850">
    <property type="component" value="Unassembled WGS sequence"/>
</dbReference>
<feature type="transmembrane region" description="Helical" evidence="1">
    <location>
        <begin position="20"/>
        <end position="40"/>
    </location>
</feature>
<feature type="transmembrane region" description="Helical" evidence="1">
    <location>
        <begin position="92"/>
        <end position="111"/>
    </location>
</feature>
<dbReference type="EMBL" id="FNRA01000001">
    <property type="protein sequence ID" value="SEA00514.1"/>
    <property type="molecule type" value="Genomic_DNA"/>
</dbReference>
<feature type="transmembrane region" description="Helical" evidence="1">
    <location>
        <begin position="298"/>
        <end position="321"/>
    </location>
</feature>
<keyword evidence="1" id="KW-0472">Membrane</keyword>
<gene>
    <name evidence="2" type="ORF">SAMN05443550_101665</name>
</gene>
<keyword evidence="1" id="KW-0812">Transmembrane</keyword>
<feature type="transmembrane region" description="Helical" evidence="1">
    <location>
        <begin position="349"/>
        <end position="371"/>
    </location>
</feature>
<evidence type="ECO:0000313" key="2">
    <source>
        <dbReference type="EMBL" id="SEA00514.1"/>
    </source>
</evidence>
<keyword evidence="1" id="KW-1133">Transmembrane helix</keyword>
<reference evidence="2 3" key="1">
    <citation type="submission" date="2016-10" db="EMBL/GenBank/DDBJ databases">
        <authorList>
            <person name="de Groot N.N."/>
        </authorList>
    </citation>
    <scope>NUCLEOTIDE SEQUENCE [LARGE SCALE GENOMIC DNA]</scope>
    <source>
        <strain evidence="2 3">DSM 19033</strain>
    </source>
</reference>